<accession>A0A1N7NAQ4</accession>
<dbReference type="InterPro" id="IPR002035">
    <property type="entry name" value="VWF_A"/>
</dbReference>
<sequence>MGKFFGNPTPRCTQTCVARDIIQDCASRFWTEQHGSMSYLGLTTAFVMMAFGGIGADLMHAELKRTKMQNALDRAVLAAASIENERDAESVVREYFRVQDMEEALVGVTPVEDKAYRQVTAGGRQVMPTNFIQLLGIDNLQAEGLATAENGVTNIEIALILDISGSMTGRKIEQLKQAASTFVDNVLGPEASQQSTSVSIVPYNATVNMGTVLPGYIALDRQHDYSNCAVFAEAAFSGTALDASAPLEQLGQFDPYSNDVIAGQADRHWCHGGDTAAIVVHSSDPAALKDQIATLTAGGNTAIDVGMKWGVALLDPAARGVVGAMADDGLVDAGHAQRPDAYGTKETQKFIVLMTDGKNTTQYDLKPGLKSSDALTGIFVNTYGTEDLSDDDYSVRVDPVPGLAADHFPAWSQAISNFVMYFDTDHDGALDFAHKIEAMPDTAPRDLDVFLDKAVRLAALNDPRIDGVQQLLGVSIEGGPATSLHFAVRGDRNGPLADPGPVMNTGPVPGETWSFADLQAAAASAAGAGLGNGPHSYFWTRLGGDEDARYQPRIDGLETNSAHVYELTYNDLFHRFGTRVAADLLFARPYADGLIDWDRYQALRSPYRAIAGGAAADARLSRICGAAKREGVVVYAIGVEAPEEGRRAMRDCASSASHFFDVEGDELENTFSGIARNLTQLRLIQ</sequence>
<organism evidence="2 3">
    <name type="scientific">Roseivivax lentus</name>
    <dbReference type="NCBI Taxonomy" id="633194"/>
    <lineage>
        <taxon>Bacteria</taxon>
        <taxon>Pseudomonadati</taxon>
        <taxon>Pseudomonadota</taxon>
        <taxon>Alphaproteobacteria</taxon>
        <taxon>Rhodobacterales</taxon>
        <taxon>Roseobacteraceae</taxon>
        <taxon>Roseivivax</taxon>
    </lineage>
</organism>
<dbReference type="STRING" id="633194.SAMN05421759_107133"/>
<evidence type="ECO:0000259" key="1">
    <source>
        <dbReference type="PROSITE" id="PS50234"/>
    </source>
</evidence>
<keyword evidence="3" id="KW-1185">Reference proteome</keyword>
<evidence type="ECO:0000313" key="3">
    <source>
        <dbReference type="Proteomes" id="UP000186684"/>
    </source>
</evidence>
<gene>
    <name evidence="2" type="ORF">SAMN05421759_107133</name>
</gene>
<dbReference type="SUPFAM" id="SSF53300">
    <property type="entry name" value="vWA-like"/>
    <property type="match status" value="1"/>
</dbReference>
<dbReference type="PROSITE" id="PS50234">
    <property type="entry name" value="VWFA"/>
    <property type="match status" value="1"/>
</dbReference>
<protein>
    <submittedName>
        <fullName evidence="2">von Willebrand factor type A domain-containing protein</fullName>
    </submittedName>
</protein>
<proteinExistence type="predicted"/>
<name>A0A1N7NAQ4_9RHOB</name>
<feature type="domain" description="VWFA" evidence="1">
    <location>
        <begin position="156"/>
        <end position="436"/>
    </location>
</feature>
<evidence type="ECO:0000313" key="2">
    <source>
        <dbReference type="EMBL" id="SIS95328.1"/>
    </source>
</evidence>
<dbReference type="EMBL" id="FTOQ01000007">
    <property type="protein sequence ID" value="SIS95328.1"/>
    <property type="molecule type" value="Genomic_DNA"/>
</dbReference>
<dbReference type="Pfam" id="PF00092">
    <property type="entry name" value="VWA"/>
    <property type="match status" value="1"/>
</dbReference>
<dbReference type="Pfam" id="PF13400">
    <property type="entry name" value="Tad"/>
    <property type="match status" value="1"/>
</dbReference>
<dbReference type="InterPro" id="IPR028087">
    <property type="entry name" value="Tad_N"/>
</dbReference>
<dbReference type="InterPro" id="IPR036465">
    <property type="entry name" value="vWFA_dom_sf"/>
</dbReference>
<dbReference type="Gene3D" id="3.40.50.410">
    <property type="entry name" value="von Willebrand factor, type A domain"/>
    <property type="match status" value="1"/>
</dbReference>
<dbReference type="AlphaFoldDB" id="A0A1N7NAQ4"/>
<dbReference type="Proteomes" id="UP000186684">
    <property type="component" value="Unassembled WGS sequence"/>
</dbReference>
<reference evidence="3" key="1">
    <citation type="submission" date="2017-01" db="EMBL/GenBank/DDBJ databases">
        <authorList>
            <person name="Varghese N."/>
            <person name="Submissions S."/>
        </authorList>
    </citation>
    <scope>NUCLEOTIDE SEQUENCE [LARGE SCALE GENOMIC DNA]</scope>
    <source>
        <strain evidence="3">DSM 29430</strain>
    </source>
</reference>